<gene>
    <name evidence="2" type="ORF">BJ508DRAFT_325120</name>
</gene>
<evidence type="ECO:0000313" key="3">
    <source>
        <dbReference type="Proteomes" id="UP000275078"/>
    </source>
</evidence>
<dbReference type="EMBL" id="ML119668">
    <property type="protein sequence ID" value="RPA82962.1"/>
    <property type="molecule type" value="Genomic_DNA"/>
</dbReference>
<keyword evidence="3" id="KW-1185">Reference proteome</keyword>
<organism evidence="2 3">
    <name type="scientific">Ascobolus immersus RN42</name>
    <dbReference type="NCBI Taxonomy" id="1160509"/>
    <lineage>
        <taxon>Eukaryota</taxon>
        <taxon>Fungi</taxon>
        <taxon>Dikarya</taxon>
        <taxon>Ascomycota</taxon>
        <taxon>Pezizomycotina</taxon>
        <taxon>Pezizomycetes</taxon>
        <taxon>Pezizales</taxon>
        <taxon>Ascobolaceae</taxon>
        <taxon>Ascobolus</taxon>
    </lineage>
</organism>
<accession>A0A3N4IA58</accession>
<name>A0A3N4IA58_ASCIM</name>
<evidence type="ECO:0000313" key="2">
    <source>
        <dbReference type="EMBL" id="RPA82962.1"/>
    </source>
</evidence>
<dbReference type="Proteomes" id="UP000275078">
    <property type="component" value="Unassembled WGS sequence"/>
</dbReference>
<dbReference type="AlphaFoldDB" id="A0A3N4IA58"/>
<proteinExistence type="predicted"/>
<sequence length="136" mass="15908">MALFSAHPPPPYSESLLPAPVTAKRQKPPIPSQAASNEDDTQLELRRLAKENALLRKDLMQARKEQFLFRKQLRHLSGIHNTEDILEQQERDYAHWERFWDENQKFLSSWHYEDTKRTGNPFLIIGQMAERSKAPG</sequence>
<protein>
    <submittedName>
        <fullName evidence="2">Uncharacterized protein</fullName>
    </submittedName>
</protein>
<reference evidence="2 3" key="1">
    <citation type="journal article" date="2018" name="Nat. Ecol. Evol.">
        <title>Pezizomycetes genomes reveal the molecular basis of ectomycorrhizal truffle lifestyle.</title>
        <authorList>
            <person name="Murat C."/>
            <person name="Payen T."/>
            <person name="Noel B."/>
            <person name="Kuo A."/>
            <person name="Morin E."/>
            <person name="Chen J."/>
            <person name="Kohler A."/>
            <person name="Krizsan K."/>
            <person name="Balestrini R."/>
            <person name="Da Silva C."/>
            <person name="Montanini B."/>
            <person name="Hainaut M."/>
            <person name="Levati E."/>
            <person name="Barry K.W."/>
            <person name="Belfiori B."/>
            <person name="Cichocki N."/>
            <person name="Clum A."/>
            <person name="Dockter R.B."/>
            <person name="Fauchery L."/>
            <person name="Guy J."/>
            <person name="Iotti M."/>
            <person name="Le Tacon F."/>
            <person name="Lindquist E.A."/>
            <person name="Lipzen A."/>
            <person name="Malagnac F."/>
            <person name="Mello A."/>
            <person name="Molinier V."/>
            <person name="Miyauchi S."/>
            <person name="Poulain J."/>
            <person name="Riccioni C."/>
            <person name="Rubini A."/>
            <person name="Sitrit Y."/>
            <person name="Splivallo R."/>
            <person name="Traeger S."/>
            <person name="Wang M."/>
            <person name="Zifcakova L."/>
            <person name="Wipf D."/>
            <person name="Zambonelli A."/>
            <person name="Paolocci F."/>
            <person name="Nowrousian M."/>
            <person name="Ottonello S."/>
            <person name="Baldrian P."/>
            <person name="Spatafora J.W."/>
            <person name="Henrissat B."/>
            <person name="Nagy L.G."/>
            <person name="Aury J.M."/>
            <person name="Wincker P."/>
            <person name="Grigoriev I.V."/>
            <person name="Bonfante P."/>
            <person name="Martin F.M."/>
        </authorList>
    </citation>
    <scope>NUCLEOTIDE SEQUENCE [LARGE SCALE GENOMIC DNA]</scope>
    <source>
        <strain evidence="2 3">RN42</strain>
    </source>
</reference>
<evidence type="ECO:0000256" key="1">
    <source>
        <dbReference type="SAM" id="MobiDB-lite"/>
    </source>
</evidence>
<feature type="region of interest" description="Disordered" evidence="1">
    <location>
        <begin position="1"/>
        <end position="42"/>
    </location>
</feature>